<accession>A0AAQ3QT99</accession>
<organism evidence="2 3">
    <name type="scientific">Rubellicoccus peritrichatus</name>
    <dbReference type="NCBI Taxonomy" id="3080537"/>
    <lineage>
        <taxon>Bacteria</taxon>
        <taxon>Pseudomonadati</taxon>
        <taxon>Verrucomicrobiota</taxon>
        <taxon>Opitutia</taxon>
        <taxon>Puniceicoccales</taxon>
        <taxon>Cerasicoccaceae</taxon>
        <taxon>Rubellicoccus</taxon>
    </lineage>
</organism>
<dbReference type="Proteomes" id="UP001304300">
    <property type="component" value="Chromosome"/>
</dbReference>
<protein>
    <submittedName>
        <fullName evidence="2">Uncharacterized protein</fullName>
    </submittedName>
</protein>
<evidence type="ECO:0000313" key="3">
    <source>
        <dbReference type="Proteomes" id="UP001304300"/>
    </source>
</evidence>
<dbReference type="EMBL" id="CP136920">
    <property type="protein sequence ID" value="WOO43478.1"/>
    <property type="molecule type" value="Genomic_DNA"/>
</dbReference>
<evidence type="ECO:0000256" key="1">
    <source>
        <dbReference type="SAM" id="MobiDB-lite"/>
    </source>
</evidence>
<evidence type="ECO:0000313" key="2">
    <source>
        <dbReference type="EMBL" id="WOO43478.1"/>
    </source>
</evidence>
<reference evidence="2 3" key="1">
    <citation type="submission" date="2023-10" db="EMBL/GenBank/DDBJ databases">
        <title>Rubellicoccus peritrichatus gen. nov., sp. nov., isolated from an algae of coral reef tank.</title>
        <authorList>
            <person name="Luo J."/>
        </authorList>
    </citation>
    <scope>NUCLEOTIDE SEQUENCE [LARGE SCALE GENOMIC DNA]</scope>
    <source>
        <strain evidence="2 3">CR14</strain>
    </source>
</reference>
<dbReference type="RefSeq" id="WP_317836035.1">
    <property type="nucleotide sequence ID" value="NZ_CP136920.1"/>
</dbReference>
<sequence length="80" mass="8440">MLFSLHRSIALRYLCSPVPVPATNLGGTEGEDTQASGDGSRFGDGASGNWTAVHLVSPFEDGLRIEPEYGITSARNGFQG</sequence>
<name>A0AAQ3QT99_9BACT</name>
<dbReference type="AlphaFoldDB" id="A0AAQ3QT99"/>
<feature type="region of interest" description="Disordered" evidence="1">
    <location>
        <begin position="24"/>
        <end position="43"/>
    </location>
</feature>
<proteinExistence type="predicted"/>
<keyword evidence="3" id="KW-1185">Reference proteome</keyword>
<dbReference type="KEGG" id="puo:RZN69_10290"/>
<gene>
    <name evidence="2" type="ORF">RZN69_10290</name>
</gene>